<protein>
    <submittedName>
        <fullName evidence="3">Uncharacterized protein</fullName>
    </submittedName>
</protein>
<proteinExistence type="predicted"/>
<feature type="region of interest" description="Disordered" evidence="1">
    <location>
        <begin position="46"/>
        <end position="72"/>
    </location>
</feature>
<keyword evidence="2" id="KW-1133">Transmembrane helix</keyword>
<feature type="transmembrane region" description="Helical" evidence="2">
    <location>
        <begin position="12"/>
        <end position="32"/>
    </location>
</feature>
<keyword evidence="2" id="KW-0812">Transmembrane</keyword>
<organism evidence="3 4">
    <name type="scientific">Hymenobacter tibetensis</name>
    <dbReference type="NCBI Taxonomy" id="497967"/>
    <lineage>
        <taxon>Bacteria</taxon>
        <taxon>Pseudomonadati</taxon>
        <taxon>Bacteroidota</taxon>
        <taxon>Cytophagia</taxon>
        <taxon>Cytophagales</taxon>
        <taxon>Hymenobacteraceae</taxon>
        <taxon>Hymenobacter</taxon>
    </lineage>
</organism>
<gene>
    <name evidence="3" type="ORF">MTX78_12620</name>
</gene>
<evidence type="ECO:0000313" key="3">
    <source>
        <dbReference type="EMBL" id="UOG72971.1"/>
    </source>
</evidence>
<evidence type="ECO:0000256" key="2">
    <source>
        <dbReference type="SAM" id="Phobius"/>
    </source>
</evidence>
<name>A0ABY4CVD3_9BACT</name>
<sequence>MRAPLTIPLLHQIVRGAAYVMFQLALVLAFLLRSMGALRLPFRFHNADEESQDTPPTRRTLPSARLRPRPAL</sequence>
<evidence type="ECO:0000256" key="1">
    <source>
        <dbReference type="SAM" id="MobiDB-lite"/>
    </source>
</evidence>
<keyword evidence="4" id="KW-1185">Reference proteome</keyword>
<dbReference type="RefSeq" id="WP_243794599.1">
    <property type="nucleotide sequence ID" value="NZ_CP094669.1"/>
</dbReference>
<dbReference type="Proteomes" id="UP000831113">
    <property type="component" value="Chromosome"/>
</dbReference>
<accession>A0ABY4CVD3</accession>
<reference evidence="3 4" key="1">
    <citation type="submission" date="2022-03" db="EMBL/GenBank/DDBJ databases">
        <title>Hymenobactersp. isolated from the air.</title>
        <authorList>
            <person name="Won M."/>
            <person name="Kwon S.-W."/>
        </authorList>
    </citation>
    <scope>NUCLEOTIDE SEQUENCE [LARGE SCALE GENOMIC DNA]</scope>
    <source>
        <strain evidence="3 4">KACC 21982</strain>
    </source>
</reference>
<evidence type="ECO:0000313" key="4">
    <source>
        <dbReference type="Proteomes" id="UP000831113"/>
    </source>
</evidence>
<keyword evidence="2" id="KW-0472">Membrane</keyword>
<dbReference type="EMBL" id="CP094669">
    <property type="protein sequence ID" value="UOG72971.1"/>
    <property type="molecule type" value="Genomic_DNA"/>
</dbReference>